<keyword evidence="1" id="KW-0175">Coiled coil</keyword>
<dbReference type="PANTHER" id="PTHR43941:SF1">
    <property type="entry name" value="STRUCTURAL MAINTENANCE OF CHROMOSOMES PROTEIN 2"/>
    <property type="match status" value="1"/>
</dbReference>
<protein>
    <submittedName>
        <fullName evidence="3">Uncharacterized protein</fullName>
    </submittedName>
</protein>
<evidence type="ECO:0000313" key="4">
    <source>
        <dbReference type="Proteomes" id="UP001163046"/>
    </source>
</evidence>
<feature type="region of interest" description="Disordered" evidence="2">
    <location>
        <begin position="1"/>
        <end position="80"/>
    </location>
</feature>
<dbReference type="OrthoDB" id="5978166at2759"/>
<proteinExistence type="predicted"/>
<keyword evidence="4" id="KW-1185">Reference proteome</keyword>
<dbReference type="EMBL" id="MU827323">
    <property type="protein sequence ID" value="KAJ7356227.1"/>
    <property type="molecule type" value="Genomic_DNA"/>
</dbReference>
<feature type="compositionally biased region" description="Basic and acidic residues" evidence="2">
    <location>
        <begin position="159"/>
        <end position="174"/>
    </location>
</feature>
<feature type="coiled-coil region" evidence="1">
    <location>
        <begin position="298"/>
        <end position="1128"/>
    </location>
</feature>
<dbReference type="Proteomes" id="UP001163046">
    <property type="component" value="Unassembled WGS sequence"/>
</dbReference>
<comment type="caution">
    <text evidence="3">The sequence shown here is derived from an EMBL/GenBank/DDBJ whole genome shotgun (WGS) entry which is preliminary data.</text>
</comment>
<evidence type="ECO:0000256" key="1">
    <source>
        <dbReference type="SAM" id="Coils"/>
    </source>
</evidence>
<gene>
    <name evidence="3" type="ORF">OS493_025980</name>
</gene>
<name>A0A9X0CL59_9CNID</name>
<reference evidence="3" key="1">
    <citation type="submission" date="2023-01" db="EMBL/GenBank/DDBJ databases">
        <title>Genome assembly of the deep-sea coral Lophelia pertusa.</title>
        <authorList>
            <person name="Herrera S."/>
            <person name="Cordes E."/>
        </authorList>
    </citation>
    <scope>NUCLEOTIDE SEQUENCE</scope>
    <source>
        <strain evidence="3">USNM1676648</strain>
        <tissue evidence="3">Polyp</tissue>
    </source>
</reference>
<dbReference type="AlphaFoldDB" id="A0A9X0CL59"/>
<feature type="compositionally biased region" description="Basic and acidic residues" evidence="2">
    <location>
        <begin position="42"/>
        <end position="62"/>
    </location>
</feature>
<sequence>MASWLSGKIEGDENRPSPVQPRSKIPVRRVTRLNNDSGKSSSSKDEADQNQRMLRDSVDKLQNKRPSRIPIVVGQTNSKTGKDKLHKNVIAATLTGKRPLGKDSGINLRETPGKQAARIKTTANPPTAAKDTKPVTQSTPPVTRIPIRQVTPLKTKQVSNDEKEPRNDNTKVQDESVLSVDLSATCKINREEVEENVQNDNTSRGFIGAEEAICFDYGHVREEVELLKGSLDLSHHREELLRSQVAALEKQTSHCKNWEQDLKSGDVVEDETQKSNGVSKHEELEQLEKIVEELQLWVEDGDKRNKTLEEVIEKTNEENVNLLVQISVMKNELKALEEKNDTLQKLSEKEHSEIEGELQLWVEDGDKKNKTLEEVIEKTNEENVKLLVQISVMKNELKALEEKNDTLQKLSEKEHSEIEGELQLWVEDGDKKNKTLEEVIEKTNEENVNLLVQISVMKKELKALEEKNDTLQKLSEKEHSEIEGELQLWVEDGDKKNKTLEEVIEKTNEENVNLLVQISVMKKELKTLEEKNDTLQKLSEKEHSEIEGELQLWVEDGDKKNKTLEEVIEKTNEENVKLLVQISVMKNGLKALEEKNDTLQKLSEKEHSEIEGELQLWVEDGDKKNKTLEEVVEKTNEENVNLLVQISVMKKELKALEEKNDTLQKLSEKEHSEIEGELQLWVEDGDKKNKTLEEVVEKTNEENVKLLVQISVMKNELKALEEKNDTLQKLSEKEHSEIEGELQLWVEDGDKKNKTLEEVIEKTNEENVNLLVQISVMKKELKALEEKNDTLQKLSEKEHSEIEGELQLWVEDGDKKNKTLEEVIEKTNEENVNLLVQISVMKKELKALEEKNDTLQKLSEKEHSEIEGELQLWVEDGDKKNKTLEEVVEKTNEENVKLLVQISVMKNELKALEKKSDTLQTKRLKAKEHYNERELRNLKRDLKRKEQNLEEAEESLDNALMEKHELLVDVDYLESRFKDSQASNEQLNARVDELEEMVNELEKQRDQTSRLIDQLEYQLDTFITENARIVSEKDNEINELKDEKSRVKDQLEDELAMLRKDNSTMTTELSKELNDKDNRLAELQEQVENLREQKKLTQLELDLAYRSLDETDAKIDRLMKELEQERSDNDVLCMALEGLLRRFLITEKEHDIKTDRIKNKLLHVRAGMGRLYRETTPTILAKKEQILKQFFLGLSESLTFLLNKADSCSVAGNKTQFCGEKYFAM</sequence>
<accession>A0A9X0CL59</accession>
<feature type="region of interest" description="Disordered" evidence="2">
    <location>
        <begin position="123"/>
        <end position="174"/>
    </location>
</feature>
<organism evidence="3 4">
    <name type="scientific">Desmophyllum pertusum</name>
    <dbReference type="NCBI Taxonomy" id="174260"/>
    <lineage>
        <taxon>Eukaryota</taxon>
        <taxon>Metazoa</taxon>
        <taxon>Cnidaria</taxon>
        <taxon>Anthozoa</taxon>
        <taxon>Hexacorallia</taxon>
        <taxon>Scleractinia</taxon>
        <taxon>Caryophylliina</taxon>
        <taxon>Caryophylliidae</taxon>
        <taxon>Desmophyllum</taxon>
    </lineage>
</organism>
<evidence type="ECO:0000256" key="2">
    <source>
        <dbReference type="SAM" id="MobiDB-lite"/>
    </source>
</evidence>
<dbReference type="PANTHER" id="PTHR43941">
    <property type="entry name" value="STRUCTURAL MAINTENANCE OF CHROMOSOMES PROTEIN 2"/>
    <property type="match status" value="1"/>
</dbReference>
<evidence type="ECO:0000313" key="3">
    <source>
        <dbReference type="EMBL" id="KAJ7356227.1"/>
    </source>
</evidence>